<dbReference type="GO" id="GO:0005634">
    <property type="term" value="C:nucleus"/>
    <property type="evidence" value="ECO:0007669"/>
    <property type="project" value="UniProtKB-SubCell"/>
</dbReference>
<dbReference type="Pfam" id="PF02791">
    <property type="entry name" value="DDT"/>
    <property type="match status" value="1"/>
</dbReference>
<keyword evidence="2" id="KW-0175">Coiled coil</keyword>
<evidence type="ECO:0008006" key="10">
    <source>
        <dbReference type="Google" id="ProtNLM"/>
    </source>
</evidence>
<feature type="compositionally biased region" description="Basic and acidic residues" evidence="5">
    <location>
        <begin position="629"/>
        <end position="644"/>
    </location>
</feature>
<feature type="compositionally biased region" description="Acidic residues" evidence="5">
    <location>
        <begin position="616"/>
        <end position="628"/>
    </location>
</feature>
<feature type="compositionally biased region" description="Basic and acidic residues" evidence="5">
    <location>
        <begin position="651"/>
        <end position="663"/>
    </location>
</feature>
<dbReference type="InterPro" id="IPR013136">
    <property type="entry name" value="WSTF_Acf1_Cbp146"/>
</dbReference>
<feature type="region of interest" description="Disordered" evidence="5">
    <location>
        <begin position="218"/>
        <end position="239"/>
    </location>
</feature>
<dbReference type="Pfam" id="PF10537">
    <property type="entry name" value="WAC_Acf1_DNA_bd"/>
    <property type="match status" value="1"/>
</dbReference>
<dbReference type="PANTHER" id="PTHR32075:SF6">
    <property type="entry name" value="ISWI CHROMATIN-REMODELING COMPLEX SUBUNIT YPL216W-RELATED"/>
    <property type="match status" value="1"/>
</dbReference>
<comment type="subcellular location">
    <subcellularLocation>
        <location evidence="1 4">Nucleus</location>
    </subcellularLocation>
</comment>
<keyword evidence="9" id="KW-1185">Reference proteome</keyword>
<dbReference type="EMBL" id="JAGHQL010000121">
    <property type="protein sequence ID" value="KAH0538132.1"/>
    <property type="molecule type" value="Genomic_DNA"/>
</dbReference>
<dbReference type="PROSITE" id="PS51136">
    <property type="entry name" value="WAC"/>
    <property type="match status" value="1"/>
</dbReference>
<dbReference type="InterPro" id="IPR018501">
    <property type="entry name" value="DDT_dom"/>
</dbReference>
<evidence type="ECO:0000256" key="3">
    <source>
        <dbReference type="ARBA" id="ARBA00023242"/>
    </source>
</evidence>
<dbReference type="PANTHER" id="PTHR32075">
    <property type="entry name" value="ISWI CHROMATIN-REMODELING COMPLEX SUBUNIT YPL216W-RELATED"/>
    <property type="match status" value="1"/>
</dbReference>
<feature type="region of interest" description="Disordered" evidence="5">
    <location>
        <begin position="892"/>
        <end position="935"/>
    </location>
</feature>
<accession>A0A9P8I3D2</accession>
<dbReference type="InterPro" id="IPR028942">
    <property type="entry name" value="WHIM1_dom"/>
</dbReference>
<feature type="region of interest" description="Disordered" evidence="5">
    <location>
        <begin position="272"/>
        <end position="322"/>
    </location>
</feature>
<dbReference type="GO" id="GO:0000785">
    <property type="term" value="C:chromatin"/>
    <property type="evidence" value="ECO:0007669"/>
    <property type="project" value="UniProtKB-ARBA"/>
</dbReference>
<protein>
    <recommendedName>
        <fullName evidence="10">DDT domain-containing protein</fullName>
    </recommendedName>
</protein>
<evidence type="ECO:0000256" key="2">
    <source>
        <dbReference type="ARBA" id="ARBA00023054"/>
    </source>
</evidence>
<proteinExistence type="predicted"/>
<evidence type="ECO:0000256" key="1">
    <source>
        <dbReference type="ARBA" id="ARBA00004123"/>
    </source>
</evidence>
<evidence type="ECO:0000313" key="9">
    <source>
        <dbReference type="Proteomes" id="UP000698800"/>
    </source>
</evidence>
<evidence type="ECO:0000256" key="5">
    <source>
        <dbReference type="SAM" id="MobiDB-lite"/>
    </source>
</evidence>
<comment type="caution">
    <text evidence="8">The sequence shown here is derived from an EMBL/GenBank/DDBJ whole genome shotgun (WGS) entry which is preliminary data.</text>
</comment>
<feature type="compositionally biased region" description="Polar residues" evidence="5">
    <location>
        <begin position="313"/>
        <end position="322"/>
    </location>
</feature>
<feature type="region of interest" description="Disordered" evidence="5">
    <location>
        <begin position="402"/>
        <end position="436"/>
    </location>
</feature>
<keyword evidence="3 4" id="KW-0539">Nucleus</keyword>
<dbReference type="Pfam" id="PF15613">
    <property type="entry name" value="WSD"/>
    <property type="match status" value="1"/>
</dbReference>
<reference evidence="8" key="1">
    <citation type="submission" date="2021-03" db="EMBL/GenBank/DDBJ databases">
        <title>Comparative genomics and phylogenomic investigation of the class Geoglossomycetes provide insights into ecological specialization and systematics.</title>
        <authorList>
            <person name="Melie T."/>
            <person name="Pirro S."/>
            <person name="Miller A.N."/>
            <person name="Quandt A."/>
        </authorList>
    </citation>
    <scope>NUCLEOTIDE SEQUENCE</scope>
    <source>
        <strain evidence="8">GBOQ0MN5Z8</strain>
    </source>
</reference>
<dbReference type="GO" id="GO:0031509">
    <property type="term" value="P:subtelomeric heterochromatin formation"/>
    <property type="evidence" value="ECO:0007669"/>
    <property type="project" value="TreeGrafter"/>
</dbReference>
<sequence length="935" mass="107010">MAKRFICEITGHSALTFFDALKSEMENSIDVDNLFPDPLKEPVLRKVQFSTVSRIDTLVDHIFESFKEDFYPGENVTVAINGGERLSGTIREKTRFQGFLDQDGTMRPPFQRYFVRLTNQPDREALVDEKHLFRDRKAFTKAMLRSFIKNTVTRDAWAGAPWIVKEHIAMKYRIDTTIPQHLTYANHIAEKKANLAQRKDDTNNVSIMNGMMQTLPELRPKSHKSKQDQALGKNQKLREQTLVRNELHGTSGSHSNGGSNFINNFNHNFPIFQPIPKTSHTPTPPPLKVPAEDLEIPPNRSLPPRPPLKSLSQDALSSTKGTKNVEGNGILMESVGPLLETWNTLNVYCEVYHLDSFTFDDYIEALQFSSEDVECELFVEVHCALLKQLIEDDGSIAVRLPEIPDDDESNEADSSINTSTIPTPEPETKPKLNPVGRRTTRSSLVKVEVEPLGPHRAAEMLADYDWVERLKKNDFRNGGWEVIVIGVLHQLSLDPKKKDLCESLLEKLAPADGDPTQETARLQYQKLNVNLRVKILQIICMLTIDARAVRDYMDECSEQMTQLRKVKIEWQRAKRVATEELRQLEEERKILLPDNLPALTELQADTTGNTKMTGADAEEDEEVADSDSEEPRAERSLRGGEHRAANRKRKREEEREKKEKAEAAAKAPKVSSQFKKILRDIEKRKERIKECEQEITTQDNDLREADCFRTKVLGKDRFHNRFYWFERNGMPYAGLPTSSTASAGFANGCIWVQGPDELEREGFIDVPDDENRQYQKRFKMTIPERKRLEEGATSLSSACHWGYYDDPESLKLLLSWLDVRGVKEIKLHKELLALQDRITRYMEARKSYLALNEGKKQQSEEPTTRMSTRTKTYVGATIHRCLTWKNTTALGEIGHLHSDPPRPTRKAVKKAELDRETRSGKQGKLPTRQGTRYNF</sequence>
<feature type="region of interest" description="Disordered" evidence="5">
    <location>
        <begin position="601"/>
        <end position="668"/>
    </location>
</feature>
<dbReference type="OrthoDB" id="332390at2759"/>
<evidence type="ECO:0000313" key="8">
    <source>
        <dbReference type="EMBL" id="KAH0538132.1"/>
    </source>
</evidence>
<evidence type="ECO:0000259" key="6">
    <source>
        <dbReference type="PROSITE" id="PS50827"/>
    </source>
</evidence>
<name>A0A9P8I3D2_9PEZI</name>
<evidence type="ECO:0000259" key="7">
    <source>
        <dbReference type="PROSITE" id="PS51136"/>
    </source>
</evidence>
<dbReference type="Pfam" id="PF15612">
    <property type="entry name" value="WHIM1"/>
    <property type="match status" value="1"/>
</dbReference>
<feature type="compositionally biased region" description="Polar residues" evidence="5">
    <location>
        <begin position="603"/>
        <end position="612"/>
    </location>
</feature>
<feature type="compositionally biased region" description="Basic and acidic residues" evidence="5">
    <location>
        <begin position="909"/>
        <end position="919"/>
    </location>
</feature>
<organism evidence="8 9">
    <name type="scientific">Glutinoglossum americanum</name>
    <dbReference type="NCBI Taxonomy" id="1670608"/>
    <lineage>
        <taxon>Eukaryota</taxon>
        <taxon>Fungi</taxon>
        <taxon>Dikarya</taxon>
        <taxon>Ascomycota</taxon>
        <taxon>Pezizomycotina</taxon>
        <taxon>Geoglossomycetes</taxon>
        <taxon>Geoglossales</taxon>
        <taxon>Geoglossaceae</taxon>
        <taxon>Glutinoglossum</taxon>
    </lineage>
</organism>
<dbReference type="Proteomes" id="UP000698800">
    <property type="component" value="Unassembled WGS sequence"/>
</dbReference>
<dbReference type="PROSITE" id="PS50827">
    <property type="entry name" value="DDT"/>
    <property type="match status" value="1"/>
</dbReference>
<dbReference type="InterPro" id="IPR028941">
    <property type="entry name" value="WHIM2_dom"/>
</dbReference>
<dbReference type="AlphaFoldDB" id="A0A9P8I3D2"/>
<dbReference type="GO" id="GO:0000781">
    <property type="term" value="C:chromosome, telomeric region"/>
    <property type="evidence" value="ECO:0007669"/>
    <property type="project" value="GOC"/>
</dbReference>
<feature type="domain" description="WAC" evidence="7">
    <location>
        <begin position="1"/>
        <end position="84"/>
    </location>
</feature>
<evidence type="ECO:0000256" key="4">
    <source>
        <dbReference type="PROSITE-ProRule" id="PRU00475"/>
    </source>
</evidence>
<gene>
    <name evidence="8" type="ORF">FGG08_005240</name>
</gene>
<feature type="domain" description="DDT" evidence="6">
    <location>
        <begin position="332"/>
        <end position="395"/>
    </location>
</feature>